<dbReference type="SMART" id="SM00848">
    <property type="entry name" value="Inhibitor_I29"/>
    <property type="match status" value="1"/>
</dbReference>
<comment type="similarity">
    <text evidence="1">Belongs to the peptidase C1 family.</text>
</comment>
<feature type="domain" description="Peptidase C1A papain C-terminal" evidence="8">
    <location>
        <begin position="115"/>
        <end position="326"/>
    </location>
</feature>
<protein>
    <recommendedName>
        <fullName evidence="12">Papain family cysteine protease</fullName>
    </recommendedName>
</protein>
<reference evidence="10 11" key="1">
    <citation type="submission" date="2013-11" db="EMBL/GenBank/DDBJ databases">
        <title>Opisthorchis viverrini - life in the bile duct.</title>
        <authorList>
            <person name="Young N.D."/>
            <person name="Nagarajan N."/>
            <person name="Lin S.J."/>
            <person name="Korhonen P.K."/>
            <person name="Jex A.R."/>
            <person name="Hall R.S."/>
            <person name="Safavi-Hemami H."/>
            <person name="Kaewkong W."/>
            <person name="Bertrand D."/>
            <person name="Gao S."/>
            <person name="Seet Q."/>
            <person name="Wongkham S."/>
            <person name="Teh B.T."/>
            <person name="Wongkham C."/>
            <person name="Intapan P.M."/>
            <person name="Maleewong W."/>
            <person name="Yang X."/>
            <person name="Hu M."/>
            <person name="Wang Z."/>
            <person name="Hofmann A."/>
            <person name="Sternberg P.W."/>
            <person name="Tan P."/>
            <person name="Wang J."/>
            <person name="Gasser R.B."/>
        </authorList>
    </citation>
    <scope>NUCLEOTIDE SEQUENCE [LARGE SCALE GENOMIC DNA]</scope>
</reference>
<dbReference type="Gene3D" id="3.90.70.10">
    <property type="entry name" value="Cysteine proteinases"/>
    <property type="match status" value="1"/>
</dbReference>
<dbReference type="AlphaFoldDB" id="A0A075ADF0"/>
<accession>A0A075ADF0</accession>
<dbReference type="SUPFAM" id="SSF54001">
    <property type="entry name" value="Cysteine proteinases"/>
    <property type="match status" value="1"/>
</dbReference>
<dbReference type="RefSeq" id="XP_009162113.1">
    <property type="nucleotide sequence ID" value="XM_009163849.1"/>
</dbReference>
<dbReference type="PANTHER" id="PTHR12411">
    <property type="entry name" value="CYSTEINE PROTEASE FAMILY C1-RELATED"/>
    <property type="match status" value="1"/>
</dbReference>
<dbReference type="InterPro" id="IPR000169">
    <property type="entry name" value="Pept_cys_AS"/>
</dbReference>
<sequence length="328" mass="37125">MRFELCYLVALGYFGVLGSTIPEVENARQLYEEFKLKYQKSYSNDDDEYRFRVFRDNLLRIKQFQNMERGTAKYGVTQFSDLTAQEFKVKYLRSEFGGGVPVDRESVPFTQTAVNDDNFDWRNRGAVGPVLDQGDCGSCWAFSAVGNIEGQWFRRTGELLKLSEQQLVDCDEVDQGCDGGTPPLAFKQVVEMGGLQLDSDYPYEESEGQCRMVPSEFKVYINGSKLLPEDEEVQAQMLKEIGPLSSALNGIFLQFYQEGILHPLQPLCDVQSLNHAVLTVGYGKEGRLPYWTVKNSWSSMFGENGYFRIYRGDGTCGINTLVSTSIIL</sequence>
<evidence type="ECO:0000256" key="4">
    <source>
        <dbReference type="ARBA" id="ARBA00022807"/>
    </source>
</evidence>
<dbReference type="InterPro" id="IPR013201">
    <property type="entry name" value="Prot_inhib_I29"/>
</dbReference>
<keyword evidence="11" id="KW-1185">Reference proteome</keyword>
<dbReference type="GO" id="GO:0006508">
    <property type="term" value="P:proteolysis"/>
    <property type="evidence" value="ECO:0007669"/>
    <property type="project" value="UniProtKB-KW"/>
</dbReference>
<keyword evidence="6" id="KW-1015">Disulfide bond</keyword>
<evidence type="ECO:0000256" key="6">
    <source>
        <dbReference type="ARBA" id="ARBA00023157"/>
    </source>
</evidence>
<feature type="domain" description="Cathepsin propeptide inhibitor" evidence="9">
    <location>
        <begin position="31"/>
        <end position="87"/>
    </location>
</feature>
<dbReference type="STRING" id="6198.A0A075ADF0"/>
<dbReference type="PROSITE" id="PS00139">
    <property type="entry name" value="THIOL_PROTEASE_CYS"/>
    <property type="match status" value="1"/>
</dbReference>
<dbReference type="Pfam" id="PF00112">
    <property type="entry name" value="Peptidase_C1"/>
    <property type="match status" value="1"/>
</dbReference>
<dbReference type="PRINTS" id="PR00705">
    <property type="entry name" value="PAPAIN"/>
</dbReference>
<feature type="chain" id="PRO_5018715934" description="Papain family cysteine protease" evidence="7">
    <location>
        <begin position="19"/>
        <end position="328"/>
    </location>
</feature>
<organism evidence="10 11">
    <name type="scientific">Opisthorchis viverrini</name>
    <name type="common">Southeast Asian liver fluke</name>
    <dbReference type="NCBI Taxonomy" id="6198"/>
    <lineage>
        <taxon>Eukaryota</taxon>
        <taxon>Metazoa</taxon>
        <taxon>Spiralia</taxon>
        <taxon>Lophotrochozoa</taxon>
        <taxon>Platyhelminthes</taxon>
        <taxon>Trematoda</taxon>
        <taxon>Digenea</taxon>
        <taxon>Opisthorchiida</taxon>
        <taxon>Opisthorchiata</taxon>
        <taxon>Opisthorchiidae</taxon>
        <taxon>Opisthorchis</taxon>
    </lineage>
</organism>
<dbReference type="PROSITE" id="PS00639">
    <property type="entry name" value="THIOL_PROTEASE_HIS"/>
    <property type="match status" value="1"/>
</dbReference>
<dbReference type="CDD" id="cd02248">
    <property type="entry name" value="Peptidase_C1A"/>
    <property type="match status" value="1"/>
</dbReference>
<evidence type="ECO:0000259" key="8">
    <source>
        <dbReference type="SMART" id="SM00645"/>
    </source>
</evidence>
<keyword evidence="7" id="KW-0732">Signal</keyword>
<evidence type="ECO:0000256" key="1">
    <source>
        <dbReference type="ARBA" id="ARBA00008455"/>
    </source>
</evidence>
<evidence type="ECO:0008006" key="12">
    <source>
        <dbReference type="Google" id="ProtNLM"/>
    </source>
</evidence>
<keyword evidence="3" id="KW-0378">Hydrolase</keyword>
<evidence type="ECO:0000313" key="10">
    <source>
        <dbReference type="EMBL" id="KER34145.1"/>
    </source>
</evidence>
<dbReference type="InterPro" id="IPR025660">
    <property type="entry name" value="Pept_his_AS"/>
</dbReference>
<dbReference type="KEGG" id="ovi:T265_12433"/>
<keyword evidence="4" id="KW-0788">Thiol protease</keyword>
<feature type="signal peptide" evidence="7">
    <location>
        <begin position="1"/>
        <end position="18"/>
    </location>
</feature>
<feature type="non-terminal residue" evidence="10">
    <location>
        <position position="328"/>
    </location>
</feature>
<dbReference type="PROSITE" id="PS00640">
    <property type="entry name" value="THIOL_PROTEASE_ASN"/>
    <property type="match status" value="1"/>
</dbReference>
<keyword evidence="5" id="KW-0865">Zymogen</keyword>
<gene>
    <name evidence="10" type="ORF">T265_12433</name>
</gene>
<dbReference type="InterPro" id="IPR025661">
    <property type="entry name" value="Pept_asp_AS"/>
</dbReference>
<evidence type="ECO:0000256" key="5">
    <source>
        <dbReference type="ARBA" id="ARBA00023145"/>
    </source>
</evidence>
<dbReference type="Proteomes" id="UP000054324">
    <property type="component" value="Unassembled WGS sequence"/>
</dbReference>
<evidence type="ECO:0000313" key="11">
    <source>
        <dbReference type="Proteomes" id="UP000054324"/>
    </source>
</evidence>
<dbReference type="InterPro" id="IPR013128">
    <property type="entry name" value="Peptidase_C1A"/>
</dbReference>
<dbReference type="EMBL" id="KL596619">
    <property type="protein sequence ID" value="KER34145.1"/>
    <property type="molecule type" value="Genomic_DNA"/>
</dbReference>
<dbReference type="GeneID" id="20326601"/>
<evidence type="ECO:0000256" key="2">
    <source>
        <dbReference type="ARBA" id="ARBA00022670"/>
    </source>
</evidence>
<evidence type="ECO:0000259" key="9">
    <source>
        <dbReference type="SMART" id="SM00848"/>
    </source>
</evidence>
<dbReference type="SMART" id="SM00645">
    <property type="entry name" value="Pept_C1"/>
    <property type="match status" value="1"/>
</dbReference>
<dbReference type="InterPro" id="IPR039417">
    <property type="entry name" value="Peptidase_C1A_papain-like"/>
</dbReference>
<dbReference type="InterPro" id="IPR000668">
    <property type="entry name" value="Peptidase_C1A_C"/>
</dbReference>
<dbReference type="Gene3D" id="1.10.287.2250">
    <property type="match status" value="1"/>
</dbReference>
<dbReference type="FunFam" id="3.90.70.10:FF:000332">
    <property type="entry name" value="Cathepsin L1"/>
    <property type="match status" value="1"/>
</dbReference>
<evidence type="ECO:0000256" key="3">
    <source>
        <dbReference type="ARBA" id="ARBA00022801"/>
    </source>
</evidence>
<name>A0A075ADF0_OPIVI</name>
<dbReference type="OrthoDB" id="387093at2759"/>
<evidence type="ECO:0000256" key="7">
    <source>
        <dbReference type="SAM" id="SignalP"/>
    </source>
</evidence>
<proteinExistence type="inferred from homology"/>
<dbReference type="CTD" id="20326601"/>
<dbReference type="GO" id="GO:0008234">
    <property type="term" value="F:cysteine-type peptidase activity"/>
    <property type="evidence" value="ECO:0007669"/>
    <property type="project" value="UniProtKB-KW"/>
</dbReference>
<dbReference type="Pfam" id="PF08246">
    <property type="entry name" value="Inhibitor_I29"/>
    <property type="match status" value="1"/>
</dbReference>
<dbReference type="MEROPS" id="C01.130"/>
<dbReference type="InterPro" id="IPR038765">
    <property type="entry name" value="Papain-like_cys_pep_sf"/>
</dbReference>
<keyword evidence="2" id="KW-0645">Protease</keyword>